<evidence type="ECO:0000256" key="1">
    <source>
        <dbReference type="ARBA" id="ARBA00004167"/>
    </source>
</evidence>
<comment type="subcellular location">
    <subcellularLocation>
        <location evidence="1">Membrane</location>
        <topology evidence="1">Single-pass membrane protein</topology>
    </subcellularLocation>
</comment>
<dbReference type="Pfam" id="PF07679">
    <property type="entry name" value="I-set"/>
    <property type="match status" value="1"/>
</dbReference>
<keyword evidence="21" id="KW-1185">Reference proteome</keyword>
<evidence type="ECO:0000256" key="12">
    <source>
        <dbReference type="ARBA" id="ARBA00023136"/>
    </source>
</evidence>
<dbReference type="PROSITE" id="PS50835">
    <property type="entry name" value="IG_LIKE"/>
    <property type="match status" value="2"/>
</dbReference>
<evidence type="ECO:0000313" key="20">
    <source>
        <dbReference type="EMBL" id="KAF2890387.1"/>
    </source>
</evidence>
<evidence type="ECO:0000256" key="4">
    <source>
        <dbReference type="ARBA" id="ARBA00022679"/>
    </source>
</evidence>
<dbReference type="InterPro" id="IPR003599">
    <property type="entry name" value="Ig_sub"/>
</dbReference>
<feature type="signal peptide" evidence="18">
    <location>
        <begin position="1"/>
        <end position="21"/>
    </location>
</feature>
<evidence type="ECO:0000256" key="14">
    <source>
        <dbReference type="ARBA" id="ARBA00023157"/>
    </source>
</evidence>
<proteinExistence type="predicted"/>
<dbReference type="InterPro" id="IPR052615">
    <property type="entry name" value="FGFRL"/>
</dbReference>
<dbReference type="SUPFAM" id="SSF48726">
    <property type="entry name" value="Immunoglobulin"/>
    <property type="match status" value="2"/>
</dbReference>
<accession>A0A8K0CS84</accession>
<dbReference type="InterPro" id="IPR013098">
    <property type="entry name" value="Ig_I-set"/>
</dbReference>
<evidence type="ECO:0000256" key="11">
    <source>
        <dbReference type="ARBA" id="ARBA00022989"/>
    </source>
</evidence>
<dbReference type="Proteomes" id="UP000801492">
    <property type="component" value="Unassembled WGS sequence"/>
</dbReference>
<dbReference type="FunFam" id="2.60.40.10:FF:000020">
    <property type="entry name" value="Fibroblast growth factor receptor"/>
    <property type="match status" value="1"/>
</dbReference>
<keyword evidence="17" id="KW-0393">Immunoglobulin domain</keyword>
<keyword evidence="14" id="KW-1015">Disulfide bond</keyword>
<reference evidence="20" key="1">
    <citation type="submission" date="2019-08" db="EMBL/GenBank/DDBJ databases">
        <title>The genome of the North American firefly Photinus pyralis.</title>
        <authorList>
            <consortium name="Photinus pyralis genome working group"/>
            <person name="Fallon T.R."/>
            <person name="Sander Lower S.E."/>
            <person name="Weng J.-K."/>
        </authorList>
    </citation>
    <scope>NUCLEOTIDE SEQUENCE</scope>
    <source>
        <strain evidence="20">TRF0915ILg1</strain>
        <tissue evidence="20">Whole body</tissue>
    </source>
</reference>
<evidence type="ECO:0000256" key="17">
    <source>
        <dbReference type="ARBA" id="ARBA00023319"/>
    </source>
</evidence>
<keyword evidence="5" id="KW-0812">Transmembrane</keyword>
<name>A0A8K0CS84_IGNLU</name>
<gene>
    <name evidence="20" type="ORF">ILUMI_15786</name>
</gene>
<evidence type="ECO:0000256" key="5">
    <source>
        <dbReference type="ARBA" id="ARBA00022692"/>
    </source>
</evidence>
<dbReference type="PANTHER" id="PTHR19890:SF10">
    <property type="entry name" value="FIBROBLAST GROWTH FACTOR RECEPTOR-LIKE 1"/>
    <property type="match status" value="1"/>
</dbReference>
<dbReference type="OrthoDB" id="5984265at2759"/>
<dbReference type="InterPro" id="IPR036179">
    <property type="entry name" value="Ig-like_dom_sf"/>
</dbReference>
<evidence type="ECO:0000256" key="9">
    <source>
        <dbReference type="ARBA" id="ARBA00022777"/>
    </source>
</evidence>
<keyword evidence="10" id="KW-0067">ATP-binding</keyword>
<keyword evidence="6 18" id="KW-0732">Signal</keyword>
<evidence type="ECO:0000313" key="21">
    <source>
        <dbReference type="Proteomes" id="UP000801492"/>
    </source>
</evidence>
<evidence type="ECO:0000256" key="8">
    <source>
        <dbReference type="ARBA" id="ARBA00022741"/>
    </source>
</evidence>
<dbReference type="GO" id="GO:0005007">
    <property type="term" value="F:fibroblast growth factor receptor activity"/>
    <property type="evidence" value="ECO:0007669"/>
    <property type="project" value="TreeGrafter"/>
</dbReference>
<dbReference type="GO" id="GO:0017134">
    <property type="term" value="F:fibroblast growth factor binding"/>
    <property type="evidence" value="ECO:0007669"/>
    <property type="project" value="TreeGrafter"/>
</dbReference>
<keyword evidence="4" id="KW-0808">Transferase</keyword>
<feature type="chain" id="PRO_5035423504" description="receptor protein-tyrosine kinase" evidence="18">
    <location>
        <begin position="22"/>
        <end position="248"/>
    </location>
</feature>
<dbReference type="AlphaFoldDB" id="A0A8K0CS84"/>
<dbReference type="Pfam" id="PF13927">
    <property type="entry name" value="Ig_3"/>
    <property type="match status" value="1"/>
</dbReference>
<organism evidence="20 21">
    <name type="scientific">Ignelater luminosus</name>
    <name type="common">Cucubano</name>
    <name type="synonym">Pyrophorus luminosus</name>
    <dbReference type="NCBI Taxonomy" id="2038154"/>
    <lineage>
        <taxon>Eukaryota</taxon>
        <taxon>Metazoa</taxon>
        <taxon>Ecdysozoa</taxon>
        <taxon>Arthropoda</taxon>
        <taxon>Hexapoda</taxon>
        <taxon>Insecta</taxon>
        <taxon>Pterygota</taxon>
        <taxon>Neoptera</taxon>
        <taxon>Endopterygota</taxon>
        <taxon>Coleoptera</taxon>
        <taxon>Polyphaga</taxon>
        <taxon>Elateriformia</taxon>
        <taxon>Elateroidea</taxon>
        <taxon>Elateridae</taxon>
        <taxon>Agrypninae</taxon>
        <taxon>Pyrophorini</taxon>
        <taxon>Ignelater</taxon>
    </lineage>
</organism>
<dbReference type="Gene3D" id="2.60.40.10">
    <property type="entry name" value="Immunoglobulins"/>
    <property type="match status" value="2"/>
</dbReference>
<dbReference type="InterPro" id="IPR013783">
    <property type="entry name" value="Ig-like_fold"/>
</dbReference>
<evidence type="ECO:0000256" key="18">
    <source>
        <dbReference type="SAM" id="SignalP"/>
    </source>
</evidence>
<keyword evidence="12" id="KW-0472">Membrane</keyword>
<comment type="caution">
    <text evidence="20">The sequence shown here is derived from an EMBL/GenBank/DDBJ whole genome shotgun (WGS) entry which is preliminary data.</text>
</comment>
<evidence type="ECO:0000259" key="19">
    <source>
        <dbReference type="PROSITE" id="PS50835"/>
    </source>
</evidence>
<evidence type="ECO:0000256" key="3">
    <source>
        <dbReference type="ARBA" id="ARBA00022553"/>
    </source>
</evidence>
<keyword evidence="13" id="KW-0829">Tyrosine-protein kinase</keyword>
<keyword evidence="7" id="KW-0677">Repeat</keyword>
<keyword evidence="9" id="KW-0418">Kinase</keyword>
<dbReference type="EC" id="2.7.10.1" evidence="2"/>
<dbReference type="PANTHER" id="PTHR19890">
    <property type="entry name" value="FIBROBLAST GROWTH FACTOR RECEPTOR"/>
    <property type="match status" value="1"/>
</dbReference>
<dbReference type="InterPro" id="IPR003598">
    <property type="entry name" value="Ig_sub2"/>
</dbReference>
<keyword evidence="3" id="KW-0597">Phosphoprotein</keyword>
<dbReference type="GO" id="GO:0005524">
    <property type="term" value="F:ATP binding"/>
    <property type="evidence" value="ECO:0007669"/>
    <property type="project" value="UniProtKB-KW"/>
</dbReference>
<dbReference type="GO" id="GO:0005886">
    <property type="term" value="C:plasma membrane"/>
    <property type="evidence" value="ECO:0007669"/>
    <property type="project" value="TreeGrafter"/>
</dbReference>
<dbReference type="SMART" id="SM00408">
    <property type="entry name" value="IGc2"/>
    <property type="match status" value="2"/>
</dbReference>
<dbReference type="InterPro" id="IPR007110">
    <property type="entry name" value="Ig-like_dom"/>
</dbReference>
<feature type="domain" description="Ig-like" evidence="19">
    <location>
        <begin position="48"/>
        <end position="136"/>
    </location>
</feature>
<sequence length="248" mass="28055">MGTFTCLSIFVLILFSFGINAKHLGTRQWILKLPLMEQNNQEPFEKAPYFTNIKKMRKVIVKPAGAFLVLKCKADGYPTPNITWYRNNEKPIRRLGNIQYTRWSLNLEDLTTDDCGTYKCVVCNALGCLDFNYTLDVVENFAARPLLIERPHNRTVAVGSNVGFKCRFLSDLHYHMYWMKGIPSENSTVVEHIVSEDPEILELHSVTHESEGWYTCVAANTVGVTGASAYLEVFSANLSVVNNTTTIC</sequence>
<evidence type="ECO:0000256" key="15">
    <source>
        <dbReference type="ARBA" id="ARBA00023170"/>
    </source>
</evidence>
<evidence type="ECO:0000256" key="6">
    <source>
        <dbReference type="ARBA" id="ARBA00022729"/>
    </source>
</evidence>
<dbReference type="EMBL" id="VTPC01053773">
    <property type="protein sequence ID" value="KAF2890387.1"/>
    <property type="molecule type" value="Genomic_DNA"/>
</dbReference>
<dbReference type="SMART" id="SM00409">
    <property type="entry name" value="IG"/>
    <property type="match status" value="2"/>
</dbReference>
<evidence type="ECO:0000256" key="16">
    <source>
        <dbReference type="ARBA" id="ARBA00023180"/>
    </source>
</evidence>
<dbReference type="FunFam" id="2.60.40.10:FF:000016">
    <property type="entry name" value="Fibroblast growth factor receptor"/>
    <property type="match status" value="1"/>
</dbReference>
<evidence type="ECO:0000256" key="2">
    <source>
        <dbReference type="ARBA" id="ARBA00011902"/>
    </source>
</evidence>
<protein>
    <recommendedName>
        <fullName evidence="2">receptor protein-tyrosine kinase</fullName>
        <ecNumber evidence="2">2.7.10.1</ecNumber>
    </recommendedName>
</protein>
<keyword evidence="15" id="KW-0675">Receptor</keyword>
<evidence type="ECO:0000256" key="7">
    <source>
        <dbReference type="ARBA" id="ARBA00022737"/>
    </source>
</evidence>
<evidence type="ECO:0000256" key="10">
    <source>
        <dbReference type="ARBA" id="ARBA00022840"/>
    </source>
</evidence>
<keyword evidence="16" id="KW-0325">Glycoprotein</keyword>
<keyword evidence="11" id="KW-1133">Transmembrane helix</keyword>
<feature type="domain" description="Ig-like" evidence="19">
    <location>
        <begin position="145"/>
        <end position="232"/>
    </location>
</feature>
<keyword evidence="8" id="KW-0547">Nucleotide-binding</keyword>
<evidence type="ECO:0000256" key="13">
    <source>
        <dbReference type="ARBA" id="ARBA00023137"/>
    </source>
</evidence>